<gene>
    <name evidence="2" type="ORF">SDC9_126849</name>
</gene>
<accession>A0A645CSA9</accession>
<name>A0A645CSA9_9ZZZZ</name>
<keyword evidence="1" id="KW-0472">Membrane</keyword>
<feature type="transmembrane region" description="Helical" evidence="1">
    <location>
        <begin position="60"/>
        <end position="90"/>
    </location>
</feature>
<feature type="transmembrane region" description="Helical" evidence="1">
    <location>
        <begin position="9"/>
        <end position="30"/>
    </location>
</feature>
<sequence>MNRESNKRFFAALFCICFVIFSLLTTAFIITHADHDCVGHDCTVCAQIHTSANLLKQLGTAIACAAFALAFAGLFAASNIFPSVILHIAFTTPVTLKVRMDN</sequence>
<evidence type="ECO:0000256" key="1">
    <source>
        <dbReference type="SAM" id="Phobius"/>
    </source>
</evidence>
<comment type="caution">
    <text evidence="2">The sequence shown here is derived from an EMBL/GenBank/DDBJ whole genome shotgun (WGS) entry which is preliminary data.</text>
</comment>
<dbReference type="EMBL" id="VSSQ01029611">
    <property type="protein sequence ID" value="MPM79807.1"/>
    <property type="molecule type" value="Genomic_DNA"/>
</dbReference>
<organism evidence="2">
    <name type="scientific">bioreactor metagenome</name>
    <dbReference type="NCBI Taxonomy" id="1076179"/>
    <lineage>
        <taxon>unclassified sequences</taxon>
        <taxon>metagenomes</taxon>
        <taxon>ecological metagenomes</taxon>
    </lineage>
</organism>
<evidence type="ECO:0000313" key="2">
    <source>
        <dbReference type="EMBL" id="MPM79807.1"/>
    </source>
</evidence>
<dbReference type="AlphaFoldDB" id="A0A645CSA9"/>
<proteinExistence type="predicted"/>
<keyword evidence="1" id="KW-0812">Transmembrane</keyword>
<keyword evidence="1" id="KW-1133">Transmembrane helix</keyword>
<protein>
    <submittedName>
        <fullName evidence="2">Uncharacterized protein</fullName>
    </submittedName>
</protein>
<reference evidence="2" key="1">
    <citation type="submission" date="2019-08" db="EMBL/GenBank/DDBJ databases">
        <authorList>
            <person name="Kucharzyk K."/>
            <person name="Murdoch R.W."/>
            <person name="Higgins S."/>
            <person name="Loffler F."/>
        </authorList>
    </citation>
    <scope>NUCLEOTIDE SEQUENCE</scope>
</reference>